<keyword evidence="1" id="KW-0449">Lipoprotein</keyword>
<dbReference type="GO" id="GO:0043165">
    <property type="term" value="P:Gram-negative-bacterium-type cell outer membrane assembly"/>
    <property type="evidence" value="ECO:0007669"/>
    <property type="project" value="InterPro"/>
</dbReference>
<keyword evidence="2" id="KW-1185">Reference proteome</keyword>
<dbReference type="PROSITE" id="PS51257">
    <property type="entry name" value="PROKAR_LIPOPROTEIN"/>
    <property type="match status" value="1"/>
</dbReference>
<dbReference type="Pfam" id="PF04390">
    <property type="entry name" value="LptE"/>
    <property type="match status" value="1"/>
</dbReference>
<sequence length="170" mass="19212">MNSIKSTLLIILFALGFQSCGVYSLSGVSIVNEETFEVRFFQNEAAIVEPGIDREFTEQLRDIIQNQSPLVLTNTNADVIYEGEIVEYYIAPQASTSENTAAQNRLTITINVRFYNNTQTDGEYDFERRFSFFSDFTGTAQPVGSVLDAAIDEIYERITQDVFNASLARW</sequence>
<evidence type="ECO:0000313" key="1">
    <source>
        <dbReference type="EMBL" id="KGO06403.1"/>
    </source>
</evidence>
<dbReference type="GO" id="GO:0019867">
    <property type="term" value="C:outer membrane"/>
    <property type="evidence" value="ECO:0007669"/>
    <property type="project" value="InterPro"/>
</dbReference>
<reference evidence="1 2" key="1">
    <citation type="submission" date="2014-10" db="EMBL/GenBank/DDBJ databases">
        <title>Draft genome sequence of the proteorhodopsin-containing marine bacterium Dokdonia donghaensis.</title>
        <authorList>
            <person name="Gomez-Consarnau L."/>
            <person name="Gonzalez J.M."/>
            <person name="Riedel T."/>
            <person name="Jaenicke S."/>
            <person name="Wagner-Doebler I."/>
            <person name="Fuhrman J.A."/>
        </authorList>
    </citation>
    <scope>NUCLEOTIDE SEQUENCE [LARGE SCALE GENOMIC DNA]</scope>
    <source>
        <strain evidence="1 2">DSW-1</strain>
    </source>
</reference>
<comment type="caution">
    <text evidence="1">The sequence shown here is derived from an EMBL/GenBank/DDBJ whole genome shotgun (WGS) entry which is preliminary data.</text>
</comment>
<dbReference type="KEGG" id="ddo:I597_0027"/>
<dbReference type="AlphaFoldDB" id="A0A0A2GV76"/>
<dbReference type="OrthoDB" id="9790776at2"/>
<dbReference type="EMBL" id="JSAQ01000001">
    <property type="protein sequence ID" value="KGO06403.1"/>
    <property type="molecule type" value="Genomic_DNA"/>
</dbReference>
<dbReference type="InterPro" id="IPR007485">
    <property type="entry name" value="LPS_assembly_LptE"/>
</dbReference>
<accession>A0A0A2GV76</accession>
<dbReference type="PATRIC" id="fig|1300343.5.peg.28"/>
<protein>
    <submittedName>
        <fullName evidence="1">Lipoprotein</fullName>
    </submittedName>
</protein>
<gene>
    <name evidence="1" type="ORF">NV36_05815</name>
</gene>
<name>A0A0A2GV76_9FLAO</name>
<proteinExistence type="predicted"/>
<evidence type="ECO:0000313" key="2">
    <source>
        <dbReference type="Proteomes" id="UP000030140"/>
    </source>
</evidence>
<dbReference type="Proteomes" id="UP000030140">
    <property type="component" value="Unassembled WGS sequence"/>
</dbReference>
<dbReference type="RefSeq" id="WP_021778239.1">
    <property type="nucleotide sequence ID" value="NZ_CP015125.1"/>
</dbReference>
<organism evidence="1 2">
    <name type="scientific">Dokdonia donghaensis DSW-1</name>
    <dbReference type="NCBI Taxonomy" id="1300343"/>
    <lineage>
        <taxon>Bacteria</taxon>
        <taxon>Pseudomonadati</taxon>
        <taxon>Bacteroidota</taxon>
        <taxon>Flavobacteriia</taxon>
        <taxon>Flavobacteriales</taxon>
        <taxon>Flavobacteriaceae</taxon>
        <taxon>Dokdonia</taxon>
    </lineage>
</organism>